<dbReference type="EMBL" id="JBIGHY010000019">
    <property type="protein sequence ID" value="MFG6417227.1"/>
    <property type="molecule type" value="Genomic_DNA"/>
</dbReference>
<name>A0ABW7EVS8_9BURK</name>
<dbReference type="Proteomes" id="UP001606300">
    <property type="component" value="Unassembled WGS sequence"/>
</dbReference>
<dbReference type="RefSeq" id="WP_394473328.1">
    <property type="nucleotide sequence ID" value="NZ_JBIGHY010000019.1"/>
</dbReference>
<gene>
    <name evidence="1" type="ORF">ACG02S_25365</name>
</gene>
<organism evidence="1 2">
    <name type="scientific">Pelomonas dachongensis</name>
    <dbReference type="NCBI Taxonomy" id="3299029"/>
    <lineage>
        <taxon>Bacteria</taxon>
        <taxon>Pseudomonadati</taxon>
        <taxon>Pseudomonadota</taxon>
        <taxon>Betaproteobacteria</taxon>
        <taxon>Burkholderiales</taxon>
        <taxon>Sphaerotilaceae</taxon>
        <taxon>Roseateles</taxon>
    </lineage>
</organism>
<evidence type="ECO:0000313" key="1">
    <source>
        <dbReference type="EMBL" id="MFG6417227.1"/>
    </source>
</evidence>
<comment type="caution">
    <text evidence="1">The sequence shown here is derived from an EMBL/GenBank/DDBJ whole genome shotgun (WGS) entry which is preliminary data.</text>
</comment>
<keyword evidence="2" id="KW-1185">Reference proteome</keyword>
<reference evidence="1 2" key="1">
    <citation type="submission" date="2024-09" db="EMBL/GenBank/DDBJ databases">
        <title>Novel species of the genus Pelomonas and Roseateles isolated from streams.</title>
        <authorList>
            <person name="Lu H."/>
        </authorList>
    </citation>
    <scope>NUCLEOTIDE SEQUENCE [LARGE SCALE GENOMIC DNA]</scope>
    <source>
        <strain evidence="1 2">DC23W</strain>
    </source>
</reference>
<accession>A0ABW7EVS8</accession>
<proteinExistence type="predicted"/>
<protein>
    <submittedName>
        <fullName evidence="1">Uncharacterized protein</fullName>
    </submittedName>
</protein>
<sequence length="72" mass="8405">MLNDVALLIEPEDVDAGRWRSRQFRYLNATVRVFIDWAASLFERRAFQGEKDDDRLLLARHVALEGAHHGRL</sequence>
<evidence type="ECO:0000313" key="2">
    <source>
        <dbReference type="Proteomes" id="UP001606300"/>
    </source>
</evidence>